<protein>
    <submittedName>
        <fullName evidence="1">Clustered mitochondria protein-like</fullName>
    </submittedName>
</protein>
<reference evidence="1 2" key="1">
    <citation type="journal article" date="2023" name="Science">
        <title>Complex scaffold remodeling in plant triterpene biosynthesis.</title>
        <authorList>
            <person name="De La Pena R."/>
            <person name="Hodgson H."/>
            <person name="Liu J.C."/>
            <person name="Stephenson M.J."/>
            <person name="Martin A.C."/>
            <person name="Owen C."/>
            <person name="Harkess A."/>
            <person name="Leebens-Mack J."/>
            <person name="Jimenez L.E."/>
            <person name="Osbourn A."/>
            <person name="Sattely E.S."/>
        </authorList>
    </citation>
    <scope>NUCLEOTIDE SEQUENCE [LARGE SCALE GENOMIC DNA]</scope>
    <source>
        <strain evidence="2">cv. JPN11</strain>
        <tissue evidence="1">Leaf</tissue>
    </source>
</reference>
<sequence length="1429" mass="155595">MAGKSNRGRNRKGSHAAGFTNSAAATTNSSDQVVASDAPVKDSKTNVESEKVDANGVPAVSESIVVAQPDIKESETENLANETKQGDLHLFPVSVKTQSGDKLELQLNPGDSVIDIRQFLLDAPETCYFTCYDLLLHMKDGSSHQLEDFNEIFEVADITTGGCTLEMVAALYDDRSIRAHVHRSRDLLSLSTLHDSLSTSLALQYEMAQNKVSTSGDTVKAEVPELDGLGFMEDVSGSLGKLLSSSTQEIKCVESIVFSSFNPPPSYRRLVGDLIYLDVVTLEGSKYCITGTTKSFYVNSSTGNVLDPRPSKATSEATTLIGLLQKISSKFKKAFRELLERKASSHPFENVPSLLPPNSWLGLYPVPDHKRDAARAEDALTLSYGSEIIGMQRDWNEELQSCREFPLTTPQERILRDRALYKVTSDFVDAAISGAVGVISRCIPPINPSDPECFHMYVHNNIFFSFAVDAALEQLSRKRLSDANLNVGNISTLINSSEKVSNDTGGDGGISNGDNTGELNGVVELAQAETQLAESEQATYASANNDLKGTKAYQEADVPGLYNLAMAIIDYRGHRVVAQSVLPGILQGDKSDSLLYGSVDNGKKICWNEDFHAKVLEAAKRLHLKEHTVLDGSGNVIKLAAPVECKGIVGSDDRHYLLDLMRVTPRDANYTGPWSRFCILRPELITAYCQAEAAQKLKGQSKPEVEAPLIAEVSEVSETTNSSEVSGTKESVQNENITATSDESQVVRKEVNVEAVQECASAPEECSDPFDGILFNPNVFTEFKLAGSQDEIAADEENVRKVSSYLTDVVLPKFIQDLCTLEVSPMDGQTLTEALHAHGINIRYLGKVADGIKHLPHLWDLCSNEIVVRCAKHILKDVLRETEDHDLGLAIAHLFNCFFGSCQAVGGKVTGNNMHSRTQKKDQAGHQSSGKSSRGHARWKGRASAKKHHSSYMNVSSESLWSDLKEFANLKYQFELPKDARLRVKKVSVMRNLCQKVGISVAARKYDFNTATPFQTSDIFNLHPVVKHSVPICSEAKNLVEMGKVQLAEGLLSEAYTLFSEAFSILQQVTGPMHREVANCCRYLAMVLYHAGDMAGAIMQQHKELIINERCLGLDHPDTAHSYGNMALFYHGLNQSELALRHMSRALLLLSLSCGPDHPDVAATFINVAMMYQDIGKMDTALRYLQEALKKNERLLGEEHIQTAVCYHALAIAFNCMGAFKLSHQHEKKTYDILVKQLGEEDSRTKDSQNWLKTFKMREIQMNVQKQKGQAFNAASTQKAIDILKAVAAAGGSGNSGASANNSINAALLGETIPRGRGFDERAARAAAEVRKKAAAKGLLIRPHGLPAQAMPPLTQLLNIINSGMTPGASASGATDDSKKEANGHPSNGPSDEKDASVSAEEGQAPAGLGKGLGSLDTKKQKGKAKVTG</sequence>
<organism evidence="1 2">
    <name type="scientific">Melia azedarach</name>
    <name type="common">Chinaberry tree</name>
    <dbReference type="NCBI Taxonomy" id="155640"/>
    <lineage>
        <taxon>Eukaryota</taxon>
        <taxon>Viridiplantae</taxon>
        <taxon>Streptophyta</taxon>
        <taxon>Embryophyta</taxon>
        <taxon>Tracheophyta</taxon>
        <taxon>Spermatophyta</taxon>
        <taxon>Magnoliopsida</taxon>
        <taxon>eudicotyledons</taxon>
        <taxon>Gunneridae</taxon>
        <taxon>Pentapetalae</taxon>
        <taxon>rosids</taxon>
        <taxon>malvids</taxon>
        <taxon>Sapindales</taxon>
        <taxon>Meliaceae</taxon>
        <taxon>Melia</taxon>
    </lineage>
</organism>
<dbReference type="EMBL" id="CM051402">
    <property type="protein sequence ID" value="KAJ4711666.1"/>
    <property type="molecule type" value="Genomic_DNA"/>
</dbReference>
<evidence type="ECO:0000313" key="2">
    <source>
        <dbReference type="Proteomes" id="UP001164539"/>
    </source>
</evidence>
<gene>
    <name evidence="1" type="ORF">OWV82_017646</name>
</gene>
<name>A0ACC1XJF6_MELAZ</name>
<keyword evidence="2" id="KW-1185">Reference proteome</keyword>
<comment type="caution">
    <text evidence="1">The sequence shown here is derived from an EMBL/GenBank/DDBJ whole genome shotgun (WGS) entry which is preliminary data.</text>
</comment>
<accession>A0ACC1XJF6</accession>
<evidence type="ECO:0000313" key="1">
    <source>
        <dbReference type="EMBL" id="KAJ4711666.1"/>
    </source>
</evidence>
<proteinExistence type="predicted"/>
<dbReference type="Proteomes" id="UP001164539">
    <property type="component" value="Chromosome 9"/>
</dbReference>